<proteinExistence type="predicted"/>
<sequence>MAGMLPGVECARRRRFHQGGSTMDSQGSGTRRFSFCLYTSSHESHIGSNNPKQRSFTSQSFQTEKLGDVAREAKERLDERLKTQRKPETKRDKSTGNMGSKEENGGEKSGGSVMTSSLLREVFSSKKKSSKKFSWTKPGGGKAPSDSDQEECVVCLERFKSGELLVHLPCTHRYHSGCLVPWLETSAHCPYCRTQVLT</sequence>
<gene>
    <name evidence="1" type="ORF">MRB53_009143</name>
</gene>
<protein>
    <submittedName>
        <fullName evidence="1">Uncharacterized protein</fullName>
    </submittedName>
</protein>
<dbReference type="Proteomes" id="UP001234297">
    <property type="component" value="Chromosome 3"/>
</dbReference>
<reference evidence="1 2" key="1">
    <citation type="journal article" date="2022" name="Hortic Res">
        <title>A haplotype resolved chromosomal level avocado genome allows analysis of novel avocado genes.</title>
        <authorList>
            <person name="Nath O."/>
            <person name="Fletcher S.J."/>
            <person name="Hayward A."/>
            <person name="Shaw L.M."/>
            <person name="Masouleh A.K."/>
            <person name="Furtado A."/>
            <person name="Henry R.J."/>
            <person name="Mitter N."/>
        </authorList>
    </citation>
    <scope>NUCLEOTIDE SEQUENCE [LARGE SCALE GENOMIC DNA]</scope>
    <source>
        <strain evidence="2">cv. Hass</strain>
    </source>
</reference>
<keyword evidence="2" id="KW-1185">Reference proteome</keyword>
<evidence type="ECO:0000313" key="1">
    <source>
        <dbReference type="EMBL" id="KAJ8634876.1"/>
    </source>
</evidence>
<organism evidence="1 2">
    <name type="scientific">Persea americana</name>
    <name type="common">Avocado</name>
    <dbReference type="NCBI Taxonomy" id="3435"/>
    <lineage>
        <taxon>Eukaryota</taxon>
        <taxon>Viridiplantae</taxon>
        <taxon>Streptophyta</taxon>
        <taxon>Embryophyta</taxon>
        <taxon>Tracheophyta</taxon>
        <taxon>Spermatophyta</taxon>
        <taxon>Magnoliopsida</taxon>
        <taxon>Magnoliidae</taxon>
        <taxon>Laurales</taxon>
        <taxon>Lauraceae</taxon>
        <taxon>Persea</taxon>
    </lineage>
</organism>
<name>A0ACC2LN84_PERAE</name>
<evidence type="ECO:0000313" key="2">
    <source>
        <dbReference type="Proteomes" id="UP001234297"/>
    </source>
</evidence>
<accession>A0ACC2LN84</accession>
<comment type="caution">
    <text evidence="1">The sequence shown here is derived from an EMBL/GenBank/DDBJ whole genome shotgun (WGS) entry which is preliminary data.</text>
</comment>
<dbReference type="EMBL" id="CM056811">
    <property type="protein sequence ID" value="KAJ8634876.1"/>
    <property type="molecule type" value="Genomic_DNA"/>
</dbReference>